<evidence type="ECO:0000256" key="9">
    <source>
        <dbReference type="ARBA" id="ARBA00023136"/>
    </source>
</evidence>
<dbReference type="GO" id="GO:0019432">
    <property type="term" value="P:triglyceride biosynthetic process"/>
    <property type="evidence" value="ECO:0007669"/>
    <property type="project" value="TreeGrafter"/>
</dbReference>
<protein>
    <submittedName>
        <fullName evidence="13">Diacylglycerol O-acyltransferase 2-like protein DGAT2L7P</fullName>
    </submittedName>
</protein>
<accession>A0A2Y9J687</accession>
<sequence length="203" mass="21664">MPGAFSNIRREATGFTSLSPGLPPHLLMLPRRFRLPLFPCSDEKRALSNWPWNTAEDAAVARRDARGLPSRAGLVPVLSFGDDELFQQFPNPPGSWLRSAQEALGLQRSLAAGHALATPASPPLATAQGLNRWAGRAPSQPPPLGRPVLPAGGGGPIPVQRSARPSRAQVDALHALDVERLPEGLEAHEERSGIAAHPHPLLT</sequence>
<evidence type="ECO:0000256" key="2">
    <source>
        <dbReference type="ARBA" id="ARBA00005420"/>
    </source>
</evidence>
<keyword evidence="5" id="KW-0812">Transmembrane</keyword>
<dbReference type="Pfam" id="PF03982">
    <property type="entry name" value="DAGAT"/>
    <property type="match status" value="1"/>
</dbReference>
<keyword evidence="6" id="KW-0256">Endoplasmic reticulum</keyword>
<dbReference type="GO" id="GO:0005789">
    <property type="term" value="C:endoplasmic reticulum membrane"/>
    <property type="evidence" value="ECO:0007669"/>
    <property type="project" value="UniProtKB-SubCell"/>
</dbReference>
<dbReference type="AlphaFoldDB" id="A0A2Y9J687"/>
<keyword evidence="8" id="KW-0443">Lipid metabolism</keyword>
<keyword evidence="9" id="KW-0472">Membrane</keyword>
<keyword evidence="10" id="KW-0012">Acyltransferase</keyword>
<evidence type="ECO:0000256" key="8">
    <source>
        <dbReference type="ARBA" id="ARBA00023098"/>
    </source>
</evidence>
<dbReference type="GeneID" id="111145495"/>
<evidence type="ECO:0000256" key="1">
    <source>
        <dbReference type="ARBA" id="ARBA00004477"/>
    </source>
</evidence>
<reference evidence="13" key="1">
    <citation type="submission" date="2025-08" db="UniProtKB">
        <authorList>
            <consortium name="RefSeq"/>
        </authorList>
    </citation>
    <scope>IDENTIFICATION</scope>
    <source>
        <tissue evidence="13">Blood</tissue>
    </source>
</reference>
<keyword evidence="12" id="KW-1185">Reference proteome</keyword>
<evidence type="ECO:0000256" key="10">
    <source>
        <dbReference type="ARBA" id="ARBA00023315"/>
    </source>
</evidence>
<dbReference type="STRING" id="391180.A0A2Y9J687"/>
<evidence type="ECO:0000256" key="3">
    <source>
        <dbReference type="ARBA" id="ARBA00022516"/>
    </source>
</evidence>
<keyword evidence="7" id="KW-1133">Transmembrane helix</keyword>
<evidence type="ECO:0000256" key="4">
    <source>
        <dbReference type="ARBA" id="ARBA00022679"/>
    </source>
</evidence>
<feature type="region of interest" description="Disordered" evidence="11">
    <location>
        <begin position="133"/>
        <end position="168"/>
    </location>
</feature>
<dbReference type="InterPro" id="IPR007130">
    <property type="entry name" value="DAGAT"/>
</dbReference>
<evidence type="ECO:0000313" key="13">
    <source>
        <dbReference type="RefSeq" id="XP_022356096.1"/>
    </source>
</evidence>
<organism evidence="12 13">
    <name type="scientific">Enhydra lutris kenyoni</name>
    <name type="common">northern sea otter</name>
    <dbReference type="NCBI Taxonomy" id="391180"/>
    <lineage>
        <taxon>Eukaryota</taxon>
        <taxon>Metazoa</taxon>
        <taxon>Chordata</taxon>
        <taxon>Craniata</taxon>
        <taxon>Vertebrata</taxon>
        <taxon>Euteleostomi</taxon>
        <taxon>Mammalia</taxon>
        <taxon>Eutheria</taxon>
        <taxon>Laurasiatheria</taxon>
        <taxon>Carnivora</taxon>
        <taxon>Caniformia</taxon>
        <taxon>Musteloidea</taxon>
        <taxon>Mustelidae</taxon>
        <taxon>Lutrinae</taxon>
        <taxon>Enhydra</taxon>
    </lineage>
</organism>
<gene>
    <name evidence="13" type="primary">LOC111145495</name>
</gene>
<evidence type="ECO:0000256" key="6">
    <source>
        <dbReference type="ARBA" id="ARBA00022824"/>
    </source>
</evidence>
<dbReference type="GO" id="GO:0004144">
    <property type="term" value="F:diacylglycerol O-acyltransferase activity"/>
    <property type="evidence" value="ECO:0007669"/>
    <property type="project" value="TreeGrafter"/>
</dbReference>
<keyword evidence="3" id="KW-0444">Lipid biosynthesis</keyword>
<evidence type="ECO:0000256" key="5">
    <source>
        <dbReference type="ARBA" id="ARBA00022692"/>
    </source>
</evidence>
<dbReference type="RefSeq" id="XP_022356096.1">
    <property type="nucleotide sequence ID" value="XM_022500388.1"/>
</dbReference>
<comment type="subcellular location">
    <subcellularLocation>
        <location evidence="1">Endoplasmic reticulum membrane</location>
        <topology evidence="1">Multi-pass membrane protein</topology>
    </subcellularLocation>
</comment>
<evidence type="ECO:0000256" key="7">
    <source>
        <dbReference type="ARBA" id="ARBA00022989"/>
    </source>
</evidence>
<comment type="similarity">
    <text evidence="2">Belongs to the diacylglycerol acyltransferase family.</text>
</comment>
<dbReference type="Proteomes" id="UP000248482">
    <property type="component" value="Unplaced"/>
</dbReference>
<dbReference type="KEGG" id="elk:111145495"/>
<name>A0A2Y9J687_ENHLU</name>
<evidence type="ECO:0000256" key="11">
    <source>
        <dbReference type="SAM" id="MobiDB-lite"/>
    </source>
</evidence>
<evidence type="ECO:0000313" key="12">
    <source>
        <dbReference type="Proteomes" id="UP000248482"/>
    </source>
</evidence>
<keyword evidence="4" id="KW-0808">Transferase</keyword>
<dbReference type="OrthoDB" id="264532at2759"/>
<dbReference type="PANTHER" id="PTHR12317">
    <property type="entry name" value="DIACYLGLYCEROL O-ACYLTRANSFERASE"/>
    <property type="match status" value="1"/>
</dbReference>
<dbReference type="PANTHER" id="PTHR12317:SF78">
    <property type="entry name" value="ACYLTRANSFERASE"/>
    <property type="match status" value="1"/>
</dbReference>
<proteinExistence type="inferred from homology"/>